<proteinExistence type="predicted"/>
<feature type="signal peptide" evidence="1">
    <location>
        <begin position="1"/>
        <end position="20"/>
    </location>
</feature>
<dbReference type="RefSeq" id="WP_386753160.1">
    <property type="nucleotide sequence ID" value="NZ_JBHSNM010000001.1"/>
</dbReference>
<keyword evidence="1" id="KW-0732">Signal</keyword>
<name>A0ABW0SJK0_9GAMM</name>
<evidence type="ECO:0000256" key="1">
    <source>
        <dbReference type="SAM" id="SignalP"/>
    </source>
</evidence>
<keyword evidence="3" id="KW-1185">Reference proteome</keyword>
<feature type="chain" id="PRO_5047264892" evidence="1">
    <location>
        <begin position="21"/>
        <end position="108"/>
    </location>
</feature>
<accession>A0ABW0SJK0</accession>
<sequence length="108" mass="11282">MNRKLRNSLSAVTASGSALAIALMVAVPAGTSPVTTQDRITASTMQRADLGSLTQAVALSAEIAAASALALEADGGMDAHPQQRAPHKGLRHRRQTVVMPYFSFLPRG</sequence>
<dbReference type="Proteomes" id="UP001596036">
    <property type="component" value="Unassembled WGS sequence"/>
</dbReference>
<reference evidence="3" key="1">
    <citation type="journal article" date="2019" name="Int. J. Syst. Evol. Microbiol.">
        <title>The Global Catalogue of Microorganisms (GCM) 10K type strain sequencing project: providing services to taxonomists for standard genome sequencing and annotation.</title>
        <authorList>
            <consortium name="The Broad Institute Genomics Platform"/>
            <consortium name="The Broad Institute Genome Sequencing Center for Infectious Disease"/>
            <person name="Wu L."/>
            <person name="Ma J."/>
        </authorList>
    </citation>
    <scope>NUCLEOTIDE SEQUENCE [LARGE SCALE GENOMIC DNA]</scope>
    <source>
        <strain evidence="3">KACC 11407</strain>
    </source>
</reference>
<evidence type="ECO:0000313" key="3">
    <source>
        <dbReference type="Proteomes" id="UP001596036"/>
    </source>
</evidence>
<gene>
    <name evidence="2" type="ORF">ACFPN1_03880</name>
</gene>
<protein>
    <submittedName>
        <fullName evidence="2">Uncharacterized protein</fullName>
    </submittedName>
</protein>
<evidence type="ECO:0000313" key="2">
    <source>
        <dbReference type="EMBL" id="MFC5569208.1"/>
    </source>
</evidence>
<organism evidence="2 3">
    <name type="scientific">Lysobacter yangpyeongensis</name>
    <dbReference type="NCBI Taxonomy" id="346182"/>
    <lineage>
        <taxon>Bacteria</taxon>
        <taxon>Pseudomonadati</taxon>
        <taxon>Pseudomonadota</taxon>
        <taxon>Gammaproteobacteria</taxon>
        <taxon>Lysobacterales</taxon>
        <taxon>Lysobacteraceae</taxon>
        <taxon>Lysobacter</taxon>
    </lineage>
</organism>
<comment type="caution">
    <text evidence="2">The sequence shown here is derived from an EMBL/GenBank/DDBJ whole genome shotgun (WGS) entry which is preliminary data.</text>
</comment>
<dbReference type="EMBL" id="JBHSNM010000001">
    <property type="protein sequence ID" value="MFC5569208.1"/>
    <property type="molecule type" value="Genomic_DNA"/>
</dbReference>